<feature type="compositionally biased region" description="Low complexity" evidence="7">
    <location>
        <begin position="389"/>
        <end position="398"/>
    </location>
</feature>
<dbReference type="GO" id="GO:0016020">
    <property type="term" value="C:membrane"/>
    <property type="evidence" value="ECO:0007669"/>
    <property type="project" value="UniProtKB-SubCell"/>
</dbReference>
<name>A0A0C2D5Q7_9BILA</name>
<keyword evidence="4" id="KW-0735">Signal-anchor</keyword>
<reference evidence="8 9" key="1">
    <citation type="submission" date="2013-12" db="EMBL/GenBank/DDBJ databases">
        <title>Draft genome of the parsitic nematode Ancylostoma duodenale.</title>
        <authorList>
            <person name="Mitreva M."/>
        </authorList>
    </citation>
    <scope>NUCLEOTIDE SEQUENCE [LARGE SCALE GENOMIC DNA]</scope>
    <source>
        <strain evidence="8 9">Zhejiang</strain>
    </source>
</reference>
<keyword evidence="6" id="KW-0472">Membrane</keyword>
<evidence type="ECO:0000313" key="9">
    <source>
        <dbReference type="Proteomes" id="UP000054047"/>
    </source>
</evidence>
<comment type="similarity">
    <text evidence="2">Belongs to the glycosyltransferase 31 family. Beta3-Gal-T subfamily.</text>
</comment>
<dbReference type="InterPro" id="IPR026050">
    <property type="entry name" value="C1GALT1/C1GALT1_chp1"/>
</dbReference>
<dbReference type="GO" id="GO:0016263">
    <property type="term" value="F:glycoprotein-N-acetylgalactosamine 3-beta-galactosyltransferase activity"/>
    <property type="evidence" value="ECO:0007669"/>
    <property type="project" value="TreeGrafter"/>
</dbReference>
<feature type="region of interest" description="Disordered" evidence="7">
    <location>
        <begin position="369"/>
        <end position="418"/>
    </location>
</feature>
<evidence type="ECO:0000256" key="6">
    <source>
        <dbReference type="ARBA" id="ARBA00023136"/>
    </source>
</evidence>
<feature type="compositionally biased region" description="Low complexity" evidence="7">
    <location>
        <begin position="371"/>
        <end position="382"/>
    </location>
</feature>
<evidence type="ECO:0000256" key="2">
    <source>
        <dbReference type="ARBA" id="ARBA00006462"/>
    </source>
</evidence>
<dbReference type="OrthoDB" id="5818856at2759"/>
<evidence type="ECO:0000256" key="3">
    <source>
        <dbReference type="ARBA" id="ARBA00022692"/>
    </source>
</evidence>
<evidence type="ECO:0000313" key="8">
    <source>
        <dbReference type="EMBL" id="KIH57432.1"/>
    </source>
</evidence>
<gene>
    <name evidence="8" type="ORF">ANCDUO_12377</name>
</gene>
<evidence type="ECO:0000256" key="5">
    <source>
        <dbReference type="ARBA" id="ARBA00022989"/>
    </source>
</evidence>
<proteinExistence type="inferred from homology"/>
<organism evidence="8 9">
    <name type="scientific">Ancylostoma duodenale</name>
    <dbReference type="NCBI Taxonomy" id="51022"/>
    <lineage>
        <taxon>Eukaryota</taxon>
        <taxon>Metazoa</taxon>
        <taxon>Ecdysozoa</taxon>
        <taxon>Nematoda</taxon>
        <taxon>Chromadorea</taxon>
        <taxon>Rhabditida</taxon>
        <taxon>Rhabditina</taxon>
        <taxon>Rhabditomorpha</taxon>
        <taxon>Strongyloidea</taxon>
        <taxon>Ancylostomatidae</taxon>
        <taxon>Ancylostomatinae</taxon>
        <taxon>Ancylostoma</taxon>
    </lineage>
</organism>
<evidence type="ECO:0000256" key="7">
    <source>
        <dbReference type="SAM" id="MobiDB-lite"/>
    </source>
</evidence>
<feature type="compositionally biased region" description="Basic and acidic residues" evidence="7">
    <location>
        <begin position="399"/>
        <end position="418"/>
    </location>
</feature>
<dbReference type="EMBL" id="KN734401">
    <property type="protein sequence ID" value="KIH57432.1"/>
    <property type="molecule type" value="Genomic_DNA"/>
</dbReference>
<dbReference type="Gene3D" id="3.90.550.50">
    <property type="match status" value="1"/>
</dbReference>
<keyword evidence="3" id="KW-0812">Transmembrane</keyword>
<evidence type="ECO:0000256" key="1">
    <source>
        <dbReference type="ARBA" id="ARBA00004606"/>
    </source>
</evidence>
<dbReference type="AlphaFoldDB" id="A0A0C2D5Q7"/>
<evidence type="ECO:0000256" key="4">
    <source>
        <dbReference type="ARBA" id="ARBA00022968"/>
    </source>
</evidence>
<dbReference type="PANTHER" id="PTHR23033">
    <property type="entry name" value="BETA1,3-GALACTOSYLTRANSFERASE"/>
    <property type="match status" value="1"/>
</dbReference>
<dbReference type="Proteomes" id="UP000054047">
    <property type="component" value="Unassembled WGS sequence"/>
</dbReference>
<keyword evidence="9" id="KW-1185">Reference proteome</keyword>
<comment type="subcellular location">
    <subcellularLocation>
        <location evidence="1">Membrane</location>
        <topology evidence="1">Single-pass type II membrane protein</topology>
    </subcellularLocation>
</comment>
<sequence length="418" mass="46920">MFEPLLRANPTPLRNRTRDWNKLNKMISDVMTRHPYQLLGVRSLNNARRGGLKEVLLPILVGVSLGYVLGVTFSLEETDSEDHLVQIEHDVPESTLFFLRCIIIVDPAAKKPLNFMTAIRDTYGSACNQTIYYTSSEEVKKKAADQYVVLVDSDANAFYWNHFKFALRDSAEAKIHPSNVQVPAQWTFVGDEQVFLSVPNLRKLVRTVSHKRPIIFGRIFVQRSLLYYIFPFLQPERISVQSGMVLTTAAIKKLSGCKGYFLPRATESTLFSCAKEVGIRVVDPVDEEGMHLFHERDLQSMISEAYQADHQHKHSTSGSTCCSDHAISYGQMGYKEIRLADLSSLRWKVFGLGGIEEVNASYAIDPSAFLPKTTTKPKTAPPKAKPKVAKQPAKGPAKPAREGEQPADVEKKKEPPPK</sequence>
<keyword evidence="5" id="KW-1133">Transmembrane helix</keyword>
<dbReference type="PANTHER" id="PTHR23033:SF8">
    <property type="entry name" value="HEXOSYLTRANSFERASE"/>
    <property type="match status" value="1"/>
</dbReference>
<protein>
    <submittedName>
        <fullName evidence="8">Uncharacterized protein</fullName>
    </submittedName>
</protein>
<accession>A0A0C2D5Q7</accession>